<dbReference type="EMBL" id="OX465078">
    <property type="protein sequence ID" value="CAI9270790.1"/>
    <property type="molecule type" value="Genomic_DNA"/>
</dbReference>
<keyword evidence="2" id="KW-1185">Reference proteome</keyword>
<gene>
    <name evidence="1" type="ORF">LSALG_LOCUS11085</name>
</gene>
<evidence type="ECO:0000313" key="2">
    <source>
        <dbReference type="Proteomes" id="UP001177003"/>
    </source>
</evidence>
<evidence type="ECO:0000313" key="1">
    <source>
        <dbReference type="EMBL" id="CAI9270790.1"/>
    </source>
</evidence>
<reference evidence="1" key="1">
    <citation type="submission" date="2023-04" db="EMBL/GenBank/DDBJ databases">
        <authorList>
            <person name="Vijverberg K."/>
            <person name="Xiong W."/>
            <person name="Schranz E."/>
        </authorList>
    </citation>
    <scope>NUCLEOTIDE SEQUENCE</scope>
</reference>
<protein>
    <submittedName>
        <fullName evidence="1">Uncharacterized protein</fullName>
    </submittedName>
</protein>
<proteinExistence type="predicted"/>
<name>A0AA35VQC2_LACSI</name>
<dbReference type="AlphaFoldDB" id="A0AA35VQC2"/>
<organism evidence="1 2">
    <name type="scientific">Lactuca saligna</name>
    <name type="common">Willowleaf lettuce</name>
    <dbReference type="NCBI Taxonomy" id="75948"/>
    <lineage>
        <taxon>Eukaryota</taxon>
        <taxon>Viridiplantae</taxon>
        <taxon>Streptophyta</taxon>
        <taxon>Embryophyta</taxon>
        <taxon>Tracheophyta</taxon>
        <taxon>Spermatophyta</taxon>
        <taxon>Magnoliopsida</taxon>
        <taxon>eudicotyledons</taxon>
        <taxon>Gunneridae</taxon>
        <taxon>Pentapetalae</taxon>
        <taxon>asterids</taxon>
        <taxon>campanulids</taxon>
        <taxon>Asterales</taxon>
        <taxon>Asteraceae</taxon>
        <taxon>Cichorioideae</taxon>
        <taxon>Cichorieae</taxon>
        <taxon>Lactucinae</taxon>
        <taxon>Lactuca</taxon>
    </lineage>
</organism>
<dbReference type="Proteomes" id="UP001177003">
    <property type="component" value="Chromosome 2"/>
</dbReference>
<accession>A0AA35VQC2</accession>
<sequence length="137" mass="15557">MVSSVGVTRTPEYVNGLREEYDFHPKDMVVILLRKPTTNFIAKLLPSSVDEICILDDDVDQTEGMRREKEQPVVSKVLVMSAQDQPHGVAYQKYPPASEMYDYDELIACLQGKNQCSQNVFPPSAILLRIPIFHINM</sequence>